<evidence type="ECO:0000313" key="2">
    <source>
        <dbReference type="EMBL" id="ROQ29803.1"/>
    </source>
</evidence>
<sequence length="116" mass="12430">MQAVAQLDAKAVLSKALLNAGKDLGLTQVEIGNVIGRNRTRLRDGIEPASKEGELALLLIRLHRSLFALTGGQGADMKHFMATRNHLSLGVPKEQIGTVQGLVKLVNLLDGLRGKI</sequence>
<reference evidence="2 3" key="1">
    <citation type="submission" date="2018-11" db="EMBL/GenBank/DDBJ databases">
        <title>Genomic Encyclopedia of Type Strains, Phase IV (KMG-IV): sequencing the most valuable type-strain genomes for metagenomic binning, comparative biology and taxonomic classification.</title>
        <authorList>
            <person name="Goeker M."/>
        </authorList>
    </citation>
    <scope>NUCLEOTIDE SEQUENCE [LARGE SCALE GENOMIC DNA]</scope>
    <source>
        <strain evidence="2 3">DSM 21945</strain>
    </source>
</reference>
<proteinExistence type="predicted"/>
<dbReference type="Pfam" id="PF09722">
    <property type="entry name" value="Xre_MbcA_ParS_C"/>
    <property type="match status" value="1"/>
</dbReference>
<protein>
    <recommendedName>
        <fullName evidence="1">Antitoxin Xre/MbcA/ParS-like toxin-binding domain-containing protein</fullName>
    </recommendedName>
</protein>
<keyword evidence="3" id="KW-1185">Reference proteome</keyword>
<name>A0A3N1PMJ4_9GAMM</name>
<dbReference type="InterPro" id="IPR024467">
    <property type="entry name" value="Xre/MbcA/ParS-like_toxin-bd"/>
</dbReference>
<dbReference type="AlphaFoldDB" id="A0A3N1PMJ4"/>
<comment type="caution">
    <text evidence="2">The sequence shown here is derived from an EMBL/GenBank/DDBJ whole genome shotgun (WGS) entry which is preliminary data.</text>
</comment>
<organism evidence="2 3">
    <name type="scientific">Gallaecimonas pentaromativorans</name>
    <dbReference type="NCBI Taxonomy" id="584787"/>
    <lineage>
        <taxon>Bacteria</taxon>
        <taxon>Pseudomonadati</taxon>
        <taxon>Pseudomonadota</taxon>
        <taxon>Gammaproteobacteria</taxon>
        <taxon>Enterobacterales</taxon>
        <taxon>Gallaecimonadaceae</taxon>
        <taxon>Gallaecimonas</taxon>
    </lineage>
</organism>
<dbReference type="Proteomes" id="UP000268033">
    <property type="component" value="Unassembled WGS sequence"/>
</dbReference>
<dbReference type="RefSeq" id="WP_050658596.1">
    <property type="nucleotide sequence ID" value="NZ_JBLXAC010000019.1"/>
</dbReference>
<dbReference type="OrthoDB" id="565125at2"/>
<evidence type="ECO:0000259" key="1">
    <source>
        <dbReference type="Pfam" id="PF09722"/>
    </source>
</evidence>
<dbReference type="STRING" id="584787.GCA_001247655_03105"/>
<dbReference type="EMBL" id="RJUL01000002">
    <property type="protein sequence ID" value="ROQ29803.1"/>
    <property type="molecule type" value="Genomic_DNA"/>
</dbReference>
<accession>A0A3N1PMJ4</accession>
<gene>
    <name evidence="2" type="ORF">EDC28_102175</name>
</gene>
<feature type="domain" description="Antitoxin Xre/MbcA/ParS-like toxin-binding" evidence="1">
    <location>
        <begin position="65"/>
        <end position="114"/>
    </location>
</feature>
<evidence type="ECO:0000313" key="3">
    <source>
        <dbReference type="Proteomes" id="UP000268033"/>
    </source>
</evidence>